<organism evidence="10 11">
    <name type="scientific">Tepidiforma bonchosmolovskayae</name>
    <dbReference type="NCBI Taxonomy" id="2601677"/>
    <lineage>
        <taxon>Bacteria</taxon>
        <taxon>Bacillati</taxon>
        <taxon>Chloroflexota</taxon>
        <taxon>Tepidiformia</taxon>
        <taxon>Tepidiformales</taxon>
        <taxon>Tepidiformaceae</taxon>
        <taxon>Tepidiforma</taxon>
    </lineage>
</organism>
<dbReference type="InterPro" id="IPR038135">
    <property type="entry name" value="Methylthiotransferase_N_sf"/>
</dbReference>
<dbReference type="NCBIfam" id="TIGR00089">
    <property type="entry name" value="MiaB/RimO family radical SAM methylthiotransferase"/>
    <property type="match status" value="1"/>
</dbReference>
<dbReference type="Gene3D" id="3.40.50.12160">
    <property type="entry name" value="Methylthiotransferase, N-terminal domain"/>
    <property type="match status" value="1"/>
</dbReference>
<dbReference type="CDD" id="cd01335">
    <property type="entry name" value="Radical_SAM"/>
    <property type="match status" value="1"/>
</dbReference>
<reference evidence="10 11" key="1">
    <citation type="submission" date="2019-10" db="EMBL/GenBank/DDBJ databases">
        <title>Thermopilla bonchosmolovskayae gen. nov., sp. nov., a moderately thermophilic Chloroflexi bacterium from a Chukotka hot spring (Arctic, Russia), representing a novel classis Thermopillaia, which include previously uncultivated lineage OLB14.</title>
        <authorList>
            <person name="Kochetkova T.V."/>
            <person name="Zayulina K.S."/>
            <person name="Zhigarkov V.S."/>
            <person name="Minaev N.V."/>
            <person name="Novikov A."/>
            <person name="Toshchakov S.V."/>
            <person name="Elcheninov A.G."/>
            <person name="Kublanov I.V."/>
        </authorList>
    </citation>
    <scope>NUCLEOTIDE SEQUENCE [LARGE SCALE GENOMIC DNA]</scope>
    <source>
        <strain evidence="10 11">3753O</strain>
    </source>
</reference>
<dbReference type="InterPro" id="IPR023404">
    <property type="entry name" value="rSAM_horseshoe"/>
</dbReference>
<dbReference type="PROSITE" id="PS51918">
    <property type="entry name" value="RADICAL_SAM"/>
    <property type="match status" value="1"/>
</dbReference>
<dbReference type="SUPFAM" id="SSF102114">
    <property type="entry name" value="Radical SAM enzymes"/>
    <property type="match status" value="1"/>
</dbReference>
<keyword evidence="4" id="KW-0949">S-adenosyl-L-methionine</keyword>
<dbReference type="PANTHER" id="PTHR43020:SF2">
    <property type="entry name" value="MITOCHONDRIAL TRNA METHYLTHIOTRANSFERASE CDK5RAP1"/>
    <property type="match status" value="1"/>
</dbReference>
<dbReference type="PANTHER" id="PTHR43020">
    <property type="entry name" value="CDK5 REGULATORY SUBUNIT-ASSOCIATED PROTEIN 1"/>
    <property type="match status" value="1"/>
</dbReference>
<keyword evidence="2" id="KW-0004">4Fe-4S</keyword>
<sequence length="432" mass="46474">MASRTGRPVAAVLTLGCKLNLADSGEIAAGLRSAGFEVVDQVCEADAYVINTCSVTHVADAKSRKLIRSMRRLAPQARVAVTGCYPQSAGFDAVRELGADFVAGTRDADKSELVRFLAAGAAAPAAPGESSPAPLAPGLTRAFVKAQEGCNDVCAFCIVPRTRGREESRPVEAVAAEVQRAVEAGAREVVVTGTQLGAWGRDLDPPLRPHHLISGILERTEVLRLRFSSLQPQDITPELLALWQDPRLMPHFHLALQSGSEAILAAMRRRYTAAEFLRAAERIRAAVPGVAITTDVIAGFPGETEADFAATLALCREVGFARIHAFPYSQRSRTAAARMPGQLGPEVKKERMARLLALAEELSLAFRRAHAGTVRPVLWEEEKAGCWFGHTDNYIPVYAVAPGQDLRNRVTPVHLGEVYHDGVRGTLPTEAP</sequence>
<keyword evidence="3" id="KW-0808">Transferase</keyword>
<proteinExistence type="predicted"/>
<dbReference type="EMBL" id="CP042829">
    <property type="protein sequence ID" value="QFG03118.1"/>
    <property type="molecule type" value="Genomic_DNA"/>
</dbReference>
<dbReference type="RefSeq" id="WP_158067033.1">
    <property type="nucleotide sequence ID" value="NZ_CP042829.1"/>
</dbReference>
<dbReference type="InterPro" id="IPR006638">
    <property type="entry name" value="Elp3/MiaA/NifB-like_rSAM"/>
</dbReference>
<evidence type="ECO:0000256" key="5">
    <source>
        <dbReference type="ARBA" id="ARBA00022723"/>
    </source>
</evidence>
<evidence type="ECO:0000256" key="2">
    <source>
        <dbReference type="ARBA" id="ARBA00022485"/>
    </source>
</evidence>
<comment type="cofactor">
    <cofactor evidence="1">
        <name>[4Fe-4S] cluster</name>
        <dbReference type="ChEBI" id="CHEBI:49883"/>
    </cofactor>
</comment>
<evidence type="ECO:0000256" key="1">
    <source>
        <dbReference type="ARBA" id="ARBA00001966"/>
    </source>
</evidence>
<dbReference type="NCBIfam" id="TIGR01579">
    <property type="entry name" value="MiaB-like-C"/>
    <property type="match status" value="1"/>
</dbReference>
<evidence type="ECO:0000256" key="3">
    <source>
        <dbReference type="ARBA" id="ARBA00022679"/>
    </source>
</evidence>
<dbReference type="Pfam" id="PF04055">
    <property type="entry name" value="Radical_SAM"/>
    <property type="match status" value="1"/>
</dbReference>
<evidence type="ECO:0000259" key="8">
    <source>
        <dbReference type="PROSITE" id="PS51449"/>
    </source>
</evidence>
<evidence type="ECO:0000313" key="11">
    <source>
        <dbReference type="Proteomes" id="UP000326331"/>
    </source>
</evidence>
<name>A0ABX6C1J1_9CHLR</name>
<feature type="domain" description="Radical SAM core" evidence="9">
    <location>
        <begin position="136"/>
        <end position="365"/>
    </location>
</feature>
<dbReference type="InterPro" id="IPR013848">
    <property type="entry name" value="Methylthiotransferase_N"/>
</dbReference>
<dbReference type="InterPro" id="IPR058240">
    <property type="entry name" value="rSAM_sf"/>
</dbReference>
<dbReference type="PROSITE" id="PS51449">
    <property type="entry name" value="MTTASE_N"/>
    <property type="match status" value="1"/>
</dbReference>
<gene>
    <name evidence="10" type="primary">mtaB</name>
    <name evidence="10" type="ORF">Tbon_07350</name>
</gene>
<evidence type="ECO:0000256" key="4">
    <source>
        <dbReference type="ARBA" id="ARBA00022691"/>
    </source>
</evidence>
<dbReference type="Gene3D" id="3.80.30.20">
    <property type="entry name" value="tm_1862 like domain"/>
    <property type="match status" value="1"/>
</dbReference>
<accession>A0ABX6C1J1</accession>
<protein>
    <submittedName>
        <fullName evidence="10">tRNA (N(6)-L-threonylcarbamoyladenosine(37)-C(2))-methylthiotransferase MtaB</fullName>
    </submittedName>
</protein>
<evidence type="ECO:0000256" key="7">
    <source>
        <dbReference type="ARBA" id="ARBA00023014"/>
    </source>
</evidence>
<keyword evidence="11" id="KW-1185">Reference proteome</keyword>
<dbReference type="SFLD" id="SFLDS00029">
    <property type="entry name" value="Radical_SAM"/>
    <property type="match status" value="1"/>
</dbReference>
<dbReference type="InterPro" id="IPR005839">
    <property type="entry name" value="Methylthiotransferase"/>
</dbReference>
<dbReference type="InterPro" id="IPR006467">
    <property type="entry name" value="MiaB-like_bact"/>
</dbReference>
<keyword evidence="7" id="KW-0411">Iron-sulfur</keyword>
<dbReference type="SMART" id="SM00729">
    <property type="entry name" value="Elp3"/>
    <property type="match status" value="1"/>
</dbReference>
<keyword evidence="6" id="KW-0408">Iron</keyword>
<evidence type="ECO:0000313" key="10">
    <source>
        <dbReference type="EMBL" id="QFG03118.1"/>
    </source>
</evidence>
<dbReference type="SFLD" id="SFLDG01082">
    <property type="entry name" value="B12-binding_domain_containing"/>
    <property type="match status" value="1"/>
</dbReference>
<feature type="domain" description="MTTase N-terminal" evidence="8">
    <location>
        <begin position="8"/>
        <end position="119"/>
    </location>
</feature>
<dbReference type="Proteomes" id="UP000326331">
    <property type="component" value="Chromosome"/>
</dbReference>
<dbReference type="Pfam" id="PF00919">
    <property type="entry name" value="UPF0004"/>
    <property type="match status" value="1"/>
</dbReference>
<dbReference type="InterPro" id="IPR007197">
    <property type="entry name" value="rSAM"/>
</dbReference>
<evidence type="ECO:0000256" key="6">
    <source>
        <dbReference type="ARBA" id="ARBA00023004"/>
    </source>
</evidence>
<keyword evidence="5" id="KW-0479">Metal-binding</keyword>
<evidence type="ECO:0000259" key="9">
    <source>
        <dbReference type="PROSITE" id="PS51918"/>
    </source>
</evidence>
<dbReference type="SFLD" id="SFLDG01061">
    <property type="entry name" value="methylthiotransferase"/>
    <property type="match status" value="1"/>
</dbReference>